<dbReference type="SUPFAM" id="SSF53613">
    <property type="entry name" value="Ribokinase-like"/>
    <property type="match status" value="1"/>
</dbReference>
<dbReference type="InterPro" id="IPR029056">
    <property type="entry name" value="Ribokinase-like"/>
</dbReference>
<feature type="domain" description="Carbohydrate kinase PfkB" evidence="3">
    <location>
        <begin position="23"/>
        <end position="279"/>
    </location>
</feature>
<proteinExistence type="predicted"/>
<comment type="caution">
    <text evidence="4">The sequence shown here is derived from an EMBL/GenBank/DDBJ whole genome shotgun (WGS) entry which is preliminary data.</text>
</comment>
<evidence type="ECO:0000313" key="5">
    <source>
        <dbReference type="Proteomes" id="UP000321523"/>
    </source>
</evidence>
<dbReference type="InterPro" id="IPR002173">
    <property type="entry name" value="Carboh/pur_kinase_PfkB_CS"/>
</dbReference>
<accession>A0A512DUG8</accession>
<dbReference type="EMBL" id="BJYZ01000018">
    <property type="protein sequence ID" value="GEO39880.1"/>
    <property type="molecule type" value="Genomic_DNA"/>
</dbReference>
<keyword evidence="2" id="KW-0418">Kinase</keyword>
<dbReference type="AlphaFoldDB" id="A0A512DUG8"/>
<dbReference type="Pfam" id="PF00294">
    <property type="entry name" value="PfkB"/>
    <property type="match status" value="1"/>
</dbReference>
<dbReference type="Gene3D" id="3.40.1190.20">
    <property type="match status" value="1"/>
</dbReference>
<keyword evidence="1" id="KW-0808">Transferase</keyword>
<keyword evidence="5" id="KW-1185">Reference proteome</keyword>
<name>A0A512DUG8_9PROT</name>
<dbReference type="GO" id="GO:0016301">
    <property type="term" value="F:kinase activity"/>
    <property type="evidence" value="ECO:0007669"/>
    <property type="project" value="UniProtKB-KW"/>
</dbReference>
<dbReference type="Proteomes" id="UP000321523">
    <property type="component" value="Unassembled WGS sequence"/>
</dbReference>
<dbReference type="PANTHER" id="PTHR10584">
    <property type="entry name" value="SUGAR KINASE"/>
    <property type="match status" value="1"/>
</dbReference>
<dbReference type="PANTHER" id="PTHR10584:SF166">
    <property type="entry name" value="RIBOKINASE"/>
    <property type="match status" value="1"/>
</dbReference>
<gene>
    <name evidence="4" type="ORF">SAE02_40280</name>
</gene>
<protein>
    <recommendedName>
        <fullName evidence="3">Carbohydrate kinase PfkB domain-containing protein</fullName>
    </recommendedName>
</protein>
<dbReference type="InterPro" id="IPR011611">
    <property type="entry name" value="PfkB_dom"/>
</dbReference>
<dbReference type="PROSITE" id="PS00584">
    <property type="entry name" value="PFKB_KINASES_2"/>
    <property type="match status" value="1"/>
</dbReference>
<dbReference type="RefSeq" id="WP_052832212.1">
    <property type="nucleotide sequence ID" value="NZ_BJYZ01000018.1"/>
</dbReference>
<sequence length="298" mass="30615">MAADKLLVVGYLSIDTVTDMAGHSRRMPGGACLYAGLGARHAGAEVALAASVGADYPGYWIEALASGELDLTHLSRKSTLSRHADIRHFADGRRVSTHYRDPEWWVSSAEHAPEWPADLSSFGMIVAGPMPVSQLARLVEDARVQGVPVVADTSEAFARADPGGILQLVPALRVFAPSREETRLLYPGMGDEDAARRLASMGPAVVQKLGADGLRVVTSGGGNILHLPSLAAEIVDPTGAGDATVGALAAGLLAGLDIADAAHAALAAGALAVSGEGPSALGIKFSYAAPQGATLELE</sequence>
<dbReference type="OrthoDB" id="9776822at2"/>
<organism evidence="4 5">
    <name type="scientific">Skermanella aerolata</name>
    <dbReference type="NCBI Taxonomy" id="393310"/>
    <lineage>
        <taxon>Bacteria</taxon>
        <taxon>Pseudomonadati</taxon>
        <taxon>Pseudomonadota</taxon>
        <taxon>Alphaproteobacteria</taxon>
        <taxon>Rhodospirillales</taxon>
        <taxon>Azospirillaceae</taxon>
        <taxon>Skermanella</taxon>
    </lineage>
</organism>
<evidence type="ECO:0000259" key="3">
    <source>
        <dbReference type="Pfam" id="PF00294"/>
    </source>
</evidence>
<reference evidence="4 5" key="1">
    <citation type="submission" date="2019-07" db="EMBL/GenBank/DDBJ databases">
        <title>Whole genome shotgun sequence of Skermanella aerolata NBRC 106429.</title>
        <authorList>
            <person name="Hosoyama A."/>
            <person name="Uohara A."/>
            <person name="Ohji S."/>
            <person name="Ichikawa N."/>
        </authorList>
    </citation>
    <scope>NUCLEOTIDE SEQUENCE [LARGE SCALE GENOMIC DNA]</scope>
    <source>
        <strain evidence="4 5">NBRC 106429</strain>
    </source>
</reference>
<evidence type="ECO:0000256" key="2">
    <source>
        <dbReference type="ARBA" id="ARBA00022777"/>
    </source>
</evidence>
<evidence type="ECO:0000256" key="1">
    <source>
        <dbReference type="ARBA" id="ARBA00022679"/>
    </source>
</evidence>
<evidence type="ECO:0000313" key="4">
    <source>
        <dbReference type="EMBL" id="GEO39880.1"/>
    </source>
</evidence>